<dbReference type="GO" id="GO:0003677">
    <property type="term" value="F:DNA binding"/>
    <property type="evidence" value="ECO:0007669"/>
    <property type="project" value="UniProtKB-KW"/>
</dbReference>
<feature type="compositionally biased region" description="Low complexity" evidence="1">
    <location>
        <begin position="163"/>
        <end position="172"/>
    </location>
</feature>
<keyword evidence="3" id="KW-1185">Reference proteome</keyword>
<feature type="compositionally biased region" description="Gly residues" evidence="1">
    <location>
        <begin position="173"/>
        <end position="183"/>
    </location>
</feature>
<evidence type="ECO:0000256" key="1">
    <source>
        <dbReference type="SAM" id="MobiDB-lite"/>
    </source>
</evidence>
<dbReference type="AlphaFoldDB" id="A0A5A7R3D9"/>
<evidence type="ECO:0000313" key="2">
    <source>
        <dbReference type="EMBL" id="GER51938.1"/>
    </source>
</evidence>
<gene>
    <name evidence="2" type="ORF">STAS_29360</name>
</gene>
<comment type="caution">
    <text evidence="2">The sequence shown here is derived from an EMBL/GenBank/DDBJ whole genome shotgun (WGS) entry which is preliminary data.</text>
</comment>
<keyword evidence="2" id="KW-0238">DNA-binding</keyword>
<organism evidence="2 3">
    <name type="scientific">Striga asiatica</name>
    <name type="common">Asiatic witchweed</name>
    <name type="synonym">Buchnera asiatica</name>
    <dbReference type="NCBI Taxonomy" id="4170"/>
    <lineage>
        <taxon>Eukaryota</taxon>
        <taxon>Viridiplantae</taxon>
        <taxon>Streptophyta</taxon>
        <taxon>Embryophyta</taxon>
        <taxon>Tracheophyta</taxon>
        <taxon>Spermatophyta</taxon>
        <taxon>Magnoliopsida</taxon>
        <taxon>eudicotyledons</taxon>
        <taxon>Gunneridae</taxon>
        <taxon>Pentapetalae</taxon>
        <taxon>asterids</taxon>
        <taxon>lamiids</taxon>
        <taxon>Lamiales</taxon>
        <taxon>Orobanchaceae</taxon>
        <taxon>Buchnereae</taxon>
        <taxon>Striga</taxon>
    </lineage>
</organism>
<reference evidence="3" key="1">
    <citation type="journal article" date="2019" name="Curr. Biol.">
        <title>Genome Sequence of Striga asiatica Provides Insight into the Evolution of Plant Parasitism.</title>
        <authorList>
            <person name="Yoshida S."/>
            <person name="Kim S."/>
            <person name="Wafula E.K."/>
            <person name="Tanskanen J."/>
            <person name="Kim Y.M."/>
            <person name="Honaas L."/>
            <person name="Yang Z."/>
            <person name="Spallek T."/>
            <person name="Conn C.E."/>
            <person name="Ichihashi Y."/>
            <person name="Cheong K."/>
            <person name="Cui S."/>
            <person name="Der J.P."/>
            <person name="Gundlach H."/>
            <person name="Jiao Y."/>
            <person name="Hori C."/>
            <person name="Ishida J.K."/>
            <person name="Kasahara H."/>
            <person name="Kiba T."/>
            <person name="Kim M.S."/>
            <person name="Koo N."/>
            <person name="Laohavisit A."/>
            <person name="Lee Y.H."/>
            <person name="Lumba S."/>
            <person name="McCourt P."/>
            <person name="Mortimer J.C."/>
            <person name="Mutuku J.M."/>
            <person name="Nomura T."/>
            <person name="Sasaki-Sekimoto Y."/>
            <person name="Seto Y."/>
            <person name="Wang Y."/>
            <person name="Wakatake T."/>
            <person name="Sakakibara H."/>
            <person name="Demura T."/>
            <person name="Yamaguchi S."/>
            <person name="Yoneyama K."/>
            <person name="Manabe R.I."/>
            <person name="Nelson D.C."/>
            <person name="Schulman A.H."/>
            <person name="Timko M.P."/>
            <person name="dePamphilis C.W."/>
            <person name="Choi D."/>
            <person name="Shirasu K."/>
        </authorList>
    </citation>
    <scope>NUCLEOTIDE SEQUENCE [LARGE SCALE GENOMIC DNA]</scope>
    <source>
        <strain evidence="3">cv. UVA1</strain>
    </source>
</reference>
<sequence>MGMDPFTVIHSLQPAAGFQQARLKTVINLTHQTLLFGFTVGVQSPADLRRHLPQRRRLQLLLAELLRRQFPQVDGPRPPPDPVVGVEPVEVLLHPDADESVVPAGEEFLQRLGDVAAGAGDLVDEAALADADLEGGDGALAVAGGGGAPLDVEAGEEVGGAAAADGANVGDPAGDGGGIGGDGGNHDVAVEEDVVGVGCVVAEIMVDVDWG</sequence>
<proteinExistence type="predicted"/>
<dbReference type="EMBL" id="BKCP01010070">
    <property type="protein sequence ID" value="GER51938.1"/>
    <property type="molecule type" value="Genomic_DNA"/>
</dbReference>
<feature type="region of interest" description="Disordered" evidence="1">
    <location>
        <begin position="163"/>
        <end position="183"/>
    </location>
</feature>
<name>A0A5A7R3D9_STRAF</name>
<evidence type="ECO:0000313" key="3">
    <source>
        <dbReference type="Proteomes" id="UP000325081"/>
    </source>
</evidence>
<protein>
    <submittedName>
        <fullName evidence="2">ARID/BRIGHT DNA-binding domain-containing protein</fullName>
    </submittedName>
</protein>
<accession>A0A5A7R3D9</accession>
<dbReference type="Proteomes" id="UP000325081">
    <property type="component" value="Unassembled WGS sequence"/>
</dbReference>